<dbReference type="CDD" id="cd06579">
    <property type="entry name" value="TM_PBP1_transp_AraH_like"/>
    <property type="match status" value="1"/>
</dbReference>
<evidence type="ECO:0000256" key="5">
    <source>
        <dbReference type="ARBA" id="ARBA00023136"/>
    </source>
</evidence>
<dbReference type="Pfam" id="PF02653">
    <property type="entry name" value="BPD_transp_2"/>
    <property type="match status" value="1"/>
</dbReference>
<dbReference type="KEGG" id="bfk:QN062_01240"/>
<dbReference type="GO" id="GO:0005886">
    <property type="term" value="C:plasma membrane"/>
    <property type="evidence" value="ECO:0007669"/>
    <property type="project" value="UniProtKB-SubCell"/>
</dbReference>
<feature type="transmembrane region" description="Helical" evidence="6">
    <location>
        <begin position="33"/>
        <end position="56"/>
    </location>
</feature>
<dbReference type="PANTHER" id="PTHR32196">
    <property type="entry name" value="ABC TRANSPORTER PERMEASE PROTEIN YPHD-RELATED-RELATED"/>
    <property type="match status" value="1"/>
</dbReference>
<evidence type="ECO:0000313" key="9">
    <source>
        <dbReference type="EMBL" id="XDS50860.1"/>
    </source>
</evidence>
<feature type="transmembrane region" description="Helical" evidence="6">
    <location>
        <begin position="316"/>
        <end position="334"/>
    </location>
</feature>
<evidence type="ECO:0000313" key="7">
    <source>
        <dbReference type="EMBL" id="XDS47507.1"/>
    </source>
</evidence>
<evidence type="ECO:0000313" key="8">
    <source>
        <dbReference type="EMBL" id="XDS47782.1"/>
    </source>
</evidence>
<dbReference type="EMBL" id="CP129682">
    <property type="protein sequence ID" value="XDS47782.1"/>
    <property type="molecule type" value="Genomic_DNA"/>
</dbReference>
<proteinExistence type="predicted"/>
<keyword evidence="2" id="KW-1003">Cell membrane</keyword>
<sequence>MSDDTTSANVGPRFAGMAKDSGLRRGNIPWRRLAFPMLFLILLLVFIVTVPTFWSASTLKNVIAGGAVLMLVALAMTVVVSTGGIDLSVDTSFDLGAWFVVVIMLNTGLPWPVAALLAMAIGSLVGLINALLIARLRISPFLATLGVYFVGRSFQKVGTNGGGNVEFFDMPDAFHEIGAGNILGINTKAWIAAVVALLVWFALSRTVFGRRIEAIGMQERSAVNMGIPVSRYKTEAYVLSSAICALGGVLLTAQLQMFTPLTGYNYQTDAISAVFIGAAMHQRVRPNVGGTVFAVLFLSTVGTGLDLMGLDFNLKVAIRGLILVLALAAVSGLAKSSLVGRGR</sequence>
<reference evidence="9" key="1">
    <citation type="submission" date="2023-07" db="EMBL/GenBank/DDBJ databases">
        <title>Bifidobacterium aquikefiriaerophilum sp. nov. and Bifidobacterium eccum sp. nov., isolated from water kefir.</title>
        <authorList>
            <person name="Breselge S."/>
            <person name="Bellassi P."/>
            <person name="Barcenilla C."/>
            <person name="Alvarez-Ordonez A."/>
            <person name="Morelli L."/>
            <person name="Cotter P.D."/>
        </authorList>
    </citation>
    <scope>NUCLEOTIDE SEQUENCE</scope>
    <source>
        <strain evidence="9">WK012_4_13</strain>
        <strain evidence="8">WK013_4_14</strain>
        <strain evidence="7">WK048_4_13</strain>
    </source>
</reference>
<comment type="subcellular location">
    <subcellularLocation>
        <location evidence="1">Cell membrane</location>
        <topology evidence="1">Multi-pass membrane protein</topology>
    </subcellularLocation>
</comment>
<evidence type="ECO:0000256" key="6">
    <source>
        <dbReference type="SAM" id="Phobius"/>
    </source>
</evidence>
<evidence type="ECO:0000256" key="3">
    <source>
        <dbReference type="ARBA" id="ARBA00022692"/>
    </source>
</evidence>
<evidence type="ECO:0000256" key="1">
    <source>
        <dbReference type="ARBA" id="ARBA00004651"/>
    </source>
</evidence>
<keyword evidence="4 6" id="KW-1133">Transmembrane helix</keyword>
<feature type="transmembrane region" description="Helical" evidence="6">
    <location>
        <begin position="62"/>
        <end position="80"/>
    </location>
</feature>
<dbReference type="AlphaFoldDB" id="A0AB39UNZ1"/>
<dbReference type="GO" id="GO:0022857">
    <property type="term" value="F:transmembrane transporter activity"/>
    <property type="evidence" value="ECO:0007669"/>
    <property type="project" value="InterPro"/>
</dbReference>
<keyword evidence="3 6" id="KW-0812">Transmembrane</keyword>
<dbReference type="RefSeq" id="WP_369341822.1">
    <property type="nucleotide sequence ID" value="NZ_CP129675.1"/>
</dbReference>
<dbReference type="EMBL" id="CP129683">
    <property type="protein sequence ID" value="XDS50860.1"/>
    <property type="molecule type" value="Genomic_DNA"/>
</dbReference>
<accession>A0AB39UNZ1</accession>
<dbReference type="EMBL" id="CP129675">
    <property type="protein sequence ID" value="XDS47507.1"/>
    <property type="molecule type" value="Genomic_DNA"/>
</dbReference>
<evidence type="ECO:0000256" key="2">
    <source>
        <dbReference type="ARBA" id="ARBA00022475"/>
    </source>
</evidence>
<protein>
    <submittedName>
        <fullName evidence="9">ABC transporter permease</fullName>
    </submittedName>
</protein>
<dbReference type="InterPro" id="IPR001851">
    <property type="entry name" value="ABC_transp_permease"/>
</dbReference>
<name>A0AB39UNZ1_9BIFI</name>
<feature type="transmembrane region" description="Helical" evidence="6">
    <location>
        <begin position="189"/>
        <end position="208"/>
    </location>
</feature>
<keyword evidence="5 6" id="KW-0472">Membrane</keyword>
<feature type="transmembrane region" description="Helical" evidence="6">
    <location>
        <begin position="288"/>
        <end position="310"/>
    </location>
</feature>
<organism evidence="9">
    <name type="scientific">Bifidobacterium fermentum</name>
    <dbReference type="NCBI Taxonomy" id="3059035"/>
    <lineage>
        <taxon>Bacteria</taxon>
        <taxon>Bacillati</taxon>
        <taxon>Actinomycetota</taxon>
        <taxon>Actinomycetes</taxon>
        <taxon>Bifidobacteriales</taxon>
        <taxon>Bifidobacteriaceae</taxon>
        <taxon>Bifidobacterium</taxon>
    </lineage>
</organism>
<evidence type="ECO:0000256" key="4">
    <source>
        <dbReference type="ARBA" id="ARBA00022989"/>
    </source>
</evidence>
<feature type="transmembrane region" description="Helical" evidence="6">
    <location>
        <begin position="236"/>
        <end position="258"/>
    </location>
</feature>
<gene>
    <name evidence="9" type="ORF">QN062_01240</name>
    <name evidence="8" type="ORF">QN216_05245</name>
    <name evidence="7" type="ORF">QN217_05200</name>
</gene>
<dbReference type="PANTHER" id="PTHR32196:SF72">
    <property type="entry name" value="RIBOSE IMPORT PERMEASE PROTEIN RBSC"/>
    <property type="match status" value="1"/>
</dbReference>